<evidence type="ECO:0000313" key="5">
    <source>
        <dbReference type="EMBL" id="EQK97353.1"/>
    </source>
</evidence>
<dbReference type="Proteomes" id="UP000019374">
    <property type="component" value="Unassembled WGS sequence"/>
</dbReference>
<dbReference type="InterPro" id="IPR008754">
    <property type="entry name" value="Peptidase_M43"/>
</dbReference>
<dbReference type="HOGENOM" id="CLU_048726_1_1_1"/>
<comment type="similarity">
    <text evidence="2">Belongs to the peptidase M43B family.</text>
</comment>
<dbReference type="InterPro" id="IPR024079">
    <property type="entry name" value="MetalloPept_cat_dom_sf"/>
</dbReference>
<dbReference type="SUPFAM" id="SSF55486">
    <property type="entry name" value="Metalloproteases ('zincins'), catalytic domain"/>
    <property type="match status" value="1"/>
</dbReference>
<evidence type="ECO:0000256" key="3">
    <source>
        <dbReference type="SAM" id="SignalP"/>
    </source>
</evidence>
<protein>
    <submittedName>
        <fullName evidence="5">Peptidase M43, pregnancy-associated plasma-A</fullName>
    </submittedName>
</protein>
<evidence type="ECO:0000256" key="1">
    <source>
        <dbReference type="ARBA" id="ARBA00003174"/>
    </source>
</evidence>
<feature type="chain" id="PRO_5004605919" evidence="3">
    <location>
        <begin position="22"/>
        <end position="296"/>
    </location>
</feature>
<comment type="function">
    <text evidence="1">Secreted metalloproteinase that allows assimilation of proteinaceous substrates.</text>
</comment>
<name>T5A435_OPHSC</name>
<dbReference type="AlphaFoldDB" id="T5A435"/>
<proteinExistence type="inferred from homology"/>
<dbReference type="eggNOG" id="ENOG502RGSV">
    <property type="taxonomic scope" value="Eukaryota"/>
</dbReference>
<sequence length="296" mass="32779">MLANIHFVAASFMAAATCTRALVNHESTPFRGTEERGDEYWARTKALLPSESNITRRQARQTIVVPTYINVLANDETPSGGNVPVQSAFILTDNIIFDAMDQVNKYFKPGFSFNYSVDAVHRYITPELFLSGGLVQGDNRRHDIMQGKHRGSDYASLNIFIVWRYEEFVSVSEPGNYHGTLASTHRPLDALWEGSNAEDIATKNDVLISSVLFAGALTPASKGKPVSLAHECGHWLGLRHTDSEDCDKDNDGIDDTPAHTLEHREWTGCPKGTIVTCPNISPEPDLINNVMTSRIM</sequence>
<dbReference type="Gene3D" id="3.40.390.10">
    <property type="entry name" value="Collagenase (Catalytic Domain)"/>
    <property type="match status" value="1"/>
</dbReference>
<evidence type="ECO:0000313" key="6">
    <source>
        <dbReference type="Proteomes" id="UP000019374"/>
    </source>
</evidence>
<accession>T5A435</accession>
<feature type="domain" description="Peptidase M43 pregnancy-associated plasma-A" evidence="4">
    <location>
        <begin position="211"/>
        <end position="278"/>
    </location>
</feature>
<feature type="signal peptide" evidence="3">
    <location>
        <begin position="1"/>
        <end position="21"/>
    </location>
</feature>
<dbReference type="EMBL" id="KE661635">
    <property type="protein sequence ID" value="EQK97353.1"/>
    <property type="molecule type" value="Genomic_DNA"/>
</dbReference>
<evidence type="ECO:0000256" key="2">
    <source>
        <dbReference type="ARBA" id="ARBA00008721"/>
    </source>
</evidence>
<reference evidence="5 6" key="1">
    <citation type="journal article" date="2013" name="Chin. Sci. Bull.">
        <title>Genome survey uncovers the secrets of sex and lifestyle in caterpillar fungus.</title>
        <authorList>
            <person name="Hu X."/>
            <person name="Zhang Y."/>
            <person name="Xiao G."/>
            <person name="Zheng P."/>
            <person name="Xia Y."/>
            <person name="Zhang X."/>
            <person name="St Leger R.J."/>
            <person name="Liu X."/>
            <person name="Wang C."/>
        </authorList>
    </citation>
    <scope>NUCLEOTIDE SEQUENCE [LARGE SCALE GENOMIC DNA]</scope>
    <source>
        <strain evidence="6">Co18 / CGMCC 3.14243</strain>
        <tissue evidence="5">Fruit-body</tissue>
    </source>
</reference>
<organism evidence="5 6">
    <name type="scientific">Ophiocordyceps sinensis (strain Co18 / CGMCC 3.14243)</name>
    <name type="common">Yarsagumba caterpillar fungus</name>
    <name type="synonym">Hirsutella sinensis</name>
    <dbReference type="NCBI Taxonomy" id="911162"/>
    <lineage>
        <taxon>Eukaryota</taxon>
        <taxon>Fungi</taxon>
        <taxon>Dikarya</taxon>
        <taxon>Ascomycota</taxon>
        <taxon>Pezizomycotina</taxon>
        <taxon>Sordariomycetes</taxon>
        <taxon>Hypocreomycetidae</taxon>
        <taxon>Hypocreales</taxon>
        <taxon>Ophiocordycipitaceae</taxon>
        <taxon>Ophiocordyceps</taxon>
    </lineage>
</organism>
<keyword evidence="3" id="KW-0732">Signal</keyword>
<dbReference type="Pfam" id="PF05572">
    <property type="entry name" value="Peptidase_M43"/>
    <property type="match status" value="1"/>
</dbReference>
<evidence type="ECO:0000259" key="4">
    <source>
        <dbReference type="Pfam" id="PF05572"/>
    </source>
</evidence>
<dbReference type="GO" id="GO:0008237">
    <property type="term" value="F:metallopeptidase activity"/>
    <property type="evidence" value="ECO:0007669"/>
    <property type="project" value="InterPro"/>
</dbReference>
<gene>
    <name evidence="5" type="ORF">OCS_06934</name>
</gene>